<evidence type="ECO:0000256" key="1">
    <source>
        <dbReference type="SAM" id="MobiDB-lite"/>
    </source>
</evidence>
<dbReference type="AlphaFoldDB" id="A0AAV2D1P6"/>
<evidence type="ECO:0000313" key="2">
    <source>
        <dbReference type="EMBL" id="CAL1363588.1"/>
    </source>
</evidence>
<gene>
    <name evidence="2" type="ORF">LTRI10_LOCUS9991</name>
</gene>
<proteinExistence type="predicted"/>
<name>A0AAV2D1P6_9ROSI</name>
<dbReference type="Proteomes" id="UP001497516">
    <property type="component" value="Chromosome 10"/>
</dbReference>
<feature type="region of interest" description="Disordered" evidence="1">
    <location>
        <begin position="1"/>
        <end position="22"/>
    </location>
</feature>
<protein>
    <recommendedName>
        <fullName evidence="4">Transposase</fullName>
    </recommendedName>
</protein>
<feature type="region of interest" description="Disordered" evidence="1">
    <location>
        <begin position="68"/>
        <end position="96"/>
    </location>
</feature>
<accession>A0AAV2D1P6</accession>
<evidence type="ECO:0000313" key="3">
    <source>
        <dbReference type="Proteomes" id="UP001497516"/>
    </source>
</evidence>
<sequence>MKEGKTISVMGEASCRPPRRSGCQDCPDYLDKNSNRLFRRCVVDVIDGQVIIDYCRFRSAGALRQGARRVQAGATRPGEDQRASYPRHHCRRRGEEERLRATKRCRLPLVTGSQSRVAAEQ</sequence>
<dbReference type="EMBL" id="OZ034814">
    <property type="protein sequence ID" value="CAL1363588.1"/>
    <property type="molecule type" value="Genomic_DNA"/>
</dbReference>
<keyword evidence="3" id="KW-1185">Reference proteome</keyword>
<organism evidence="2 3">
    <name type="scientific">Linum trigynum</name>
    <dbReference type="NCBI Taxonomy" id="586398"/>
    <lineage>
        <taxon>Eukaryota</taxon>
        <taxon>Viridiplantae</taxon>
        <taxon>Streptophyta</taxon>
        <taxon>Embryophyta</taxon>
        <taxon>Tracheophyta</taxon>
        <taxon>Spermatophyta</taxon>
        <taxon>Magnoliopsida</taxon>
        <taxon>eudicotyledons</taxon>
        <taxon>Gunneridae</taxon>
        <taxon>Pentapetalae</taxon>
        <taxon>rosids</taxon>
        <taxon>fabids</taxon>
        <taxon>Malpighiales</taxon>
        <taxon>Linaceae</taxon>
        <taxon>Linum</taxon>
    </lineage>
</organism>
<reference evidence="2 3" key="1">
    <citation type="submission" date="2024-04" db="EMBL/GenBank/DDBJ databases">
        <authorList>
            <person name="Fracassetti M."/>
        </authorList>
    </citation>
    <scope>NUCLEOTIDE SEQUENCE [LARGE SCALE GENOMIC DNA]</scope>
</reference>
<evidence type="ECO:0008006" key="4">
    <source>
        <dbReference type="Google" id="ProtNLM"/>
    </source>
</evidence>